<evidence type="ECO:0000313" key="3">
    <source>
        <dbReference type="Proteomes" id="UP000199114"/>
    </source>
</evidence>
<protein>
    <submittedName>
        <fullName evidence="2">Uncharacterized protein</fullName>
    </submittedName>
</protein>
<dbReference type="STRING" id="1186196.SAMN04489841_2489"/>
<evidence type="ECO:0000313" key="2">
    <source>
        <dbReference type="EMBL" id="SEQ83902.1"/>
    </source>
</evidence>
<organism evidence="2 3">
    <name type="scientific">Natrinema salaciae</name>
    <dbReference type="NCBI Taxonomy" id="1186196"/>
    <lineage>
        <taxon>Archaea</taxon>
        <taxon>Methanobacteriati</taxon>
        <taxon>Methanobacteriota</taxon>
        <taxon>Stenosarchaea group</taxon>
        <taxon>Halobacteria</taxon>
        <taxon>Halobacteriales</taxon>
        <taxon>Natrialbaceae</taxon>
        <taxon>Natrinema</taxon>
    </lineage>
</organism>
<sequence length="118" mass="12589">MAENTATSVAKYGPGTWILLTILLLFAVVGLAQTELLSRSAPLVLLPIGMIPLGLLLLYQGTYILLHPQLAIEEEIKPPSKYDLSYETERGAKKTAVFSVLGGFFALAIGTVMGAALI</sequence>
<feature type="transmembrane region" description="Helical" evidence="1">
    <location>
        <begin position="96"/>
        <end position="117"/>
    </location>
</feature>
<proteinExistence type="predicted"/>
<accession>A0A1H9JAQ8</accession>
<name>A0A1H9JAQ8_9EURY</name>
<feature type="transmembrane region" description="Helical" evidence="1">
    <location>
        <begin position="44"/>
        <end position="66"/>
    </location>
</feature>
<keyword evidence="1" id="KW-1133">Transmembrane helix</keyword>
<keyword evidence="1" id="KW-0812">Transmembrane</keyword>
<keyword evidence="1" id="KW-0472">Membrane</keyword>
<keyword evidence="3" id="KW-1185">Reference proteome</keyword>
<evidence type="ECO:0000256" key="1">
    <source>
        <dbReference type="SAM" id="Phobius"/>
    </source>
</evidence>
<dbReference type="AlphaFoldDB" id="A0A1H9JAQ8"/>
<reference evidence="3" key="1">
    <citation type="submission" date="2016-10" db="EMBL/GenBank/DDBJ databases">
        <authorList>
            <person name="Varghese N."/>
            <person name="Submissions S."/>
        </authorList>
    </citation>
    <scope>NUCLEOTIDE SEQUENCE [LARGE SCALE GENOMIC DNA]</scope>
    <source>
        <strain evidence="3">DSM 25055</strain>
    </source>
</reference>
<dbReference type="Proteomes" id="UP000199114">
    <property type="component" value="Unassembled WGS sequence"/>
</dbReference>
<feature type="transmembrane region" description="Helical" evidence="1">
    <location>
        <begin position="12"/>
        <end position="32"/>
    </location>
</feature>
<gene>
    <name evidence="2" type="ORF">SAMN04489841_2489</name>
</gene>
<dbReference type="EMBL" id="FOFD01000003">
    <property type="protein sequence ID" value="SEQ83902.1"/>
    <property type="molecule type" value="Genomic_DNA"/>
</dbReference>
<dbReference type="RefSeq" id="WP_139210867.1">
    <property type="nucleotide sequence ID" value="NZ_FOFD01000003.1"/>
</dbReference>